<gene>
    <name evidence="11" type="ORF">CCH79_00001991</name>
</gene>
<dbReference type="Gene3D" id="1.10.10.10">
    <property type="entry name" value="Winged helix-like DNA-binding domain superfamily/Winged helix DNA-binding domain"/>
    <property type="match status" value="1"/>
</dbReference>
<keyword evidence="6" id="KW-0804">Transcription</keyword>
<dbReference type="Pfam" id="PF16675">
    <property type="entry name" value="FOXO_KIX_bdg"/>
    <property type="match status" value="1"/>
</dbReference>
<evidence type="ECO:0000256" key="7">
    <source>
        <dbReference type="ARBA" id="ARBA00023242"/>
    </source>
</evidence>
<feature type="region of interest" description="Disordered" evidence="9">
    <location>
        <begin position="298"/>
        <end position="324"/>
    </location>
</feature>
<evidence type="ECO:0000256" key="5">
    <source>
        <dbReference type="ARBA" id="ARBA00023125"/>
    </source>
</evidence>
<feature type="region of interest" description="Disordered" evidence="9">
    <location>
        <begin position="1"/>
        <end position="33"/>
    </location>
</feature>
<feature type="DNA-binding region" description="Fork-head" evidence="8">
    <location>
        <begin position="110"/>
        <end position="163"/>
    </location>
</feature>
<dbReference type="InterPro" id="IPR036390">
    <property type="entry name" value="WH_DNA-bd_sf"/>
</dbReference>
<proteinExistence type="predicted"/>
<name>A0A315VGP6_GAMAF</name>
<evidence type="ECO:0000256" key="4">
    <source>
        <dbReference type="ARBA" id="ARBA00023015"/>
    </source>
</evidence>
<keyword evidence="12" id="KW-1185">Reference proteome</keyword>
<keyword evidence="3" id="KW-0963">Cytoplasm</keyword>
<feature type="compositionally biased region" description="Polar residues" evidence="9">
    <location>
        <begin position="225"/>
        <end position="235"/>
    </location>
</feature>
<dbReference type="PROSITE" id="PS50039">
    <property type="entry name" value="FORK_HEAD_3"/>
    <property type="match status" value="1"/>
</dbReference>
<dbReference type="GO" id="GO:0000981">
    <property type="term" value="F:DNA-binding transcription factor activity, RNA polymerase II-specific"/>
    <property type="evidence" value="ECO:0007669"/>
    <property type="project" value="TreeGrafter"/>
</dbReference>
<evidence type="ECO:0000256" key="6">
    <source>
        <dbReference type="ARBA" id="ARBA00023163"/>
    </source>
</evidence>
<feature type="compositionally biased region" description="Polar residues" evidence="9">
    <location>
        <begin position="305"/>
        <end position="324"/>
    </location>
</feature>
<dbReference type="Proteomes" id="UP000250572">
    <property type="component" value="Unassembled WGS sequence"/>
</dbReference>
<evidence type="ECO:0000259" key="10">
    <source>
        <dbReference type="PROSITE" id="PS50039"/>
    </source>
</evidence>
<dbReference type="PANTHER" id="PTHR45767">
    <property type="entry name" value="FORKHEAD BOX PROTEIN O"/>
    <property type="match status" value="1"/>
</dbReference>
<evidence type="ECO:0000256" key="1">
    <source>
        <dbReference type="ARBA" id="ARBA00004123"/>
    </source>
</evidence>
<dbReference type="GO" id="GO:0000978">
    <property type="term" value="F:RNA polymerase II cis-regulatory region sequence-specific DNA binding"/>
    <property type="evidence" value="ECO:0007669"/>
    <property type="project" value="TreeGrafter"/>
</dbReference>
<dbReference type="InterPro" id="IPR036388">
    <property type="entry name" value="WH-like_DNA-bd_sf"/>
</dbReference>
<dbReference type="GO" id="GO:0005737">
    <property type="term" value="C:cytoplasm"/>
    <property type="evidence" value="ECO:0007669"/>
    <property type="project" value="UniProtKB-SubCell"/>
</dbReference>
<dbReference type="SMART" id="SM00339">
    <property type="entry name" value="FH"/>
    <property type="match status" value="1"/>
</dbReference>
<dbReference type="Pfam" id="PF00250">
    <property type="entry name" value="Forkhead"/>
    <property type="match status" value="1"/>
</dbReference>
<feature type="compositionally biased region" description="Basic residues" evidence="9">
    <location>
        <begin position="13"/>
        <end position="28"/>
    </location>
</feature>
<keyword evidence="4" id="KW-0805">Transcription regulation</keyword>
<dbReference type="AlphaFoldDB" id="A0A315VGP6"/>
<dbReference type="SUPFAM" id="SSF46785">
    <property type="entry name" value="Winged helix' DNA-binding domain"/>
    <property type="match status" value="1"/>
</dbReference>
<feature type="compositionally biased region" description="Basic residues" evidence="9">
    <location>
        <begin position="173"/>
        <end position="184"/>
    </location>
</feature>
<evidence type="ECO:0000256" key="2">
    <source>
        <dbReference type="ARBA" id="ARBA00004496"/>
    </source>
</evidence>
<reference evidence="11 12" key="1">
    <citation type="journal article" date="2018" name="G3 (Bethesda)">
        <title>A High-Quality Reference Genome for the Invasive Mosquitofish Gambusia affinis Using a Chicago Library.</title>
        <authorList>
            <person name="Hoffberg S.L."/>
            <person name="Troendle N.J."/>
            <person name="Glenn T.C."/>
            <person name="Mahmud O."/>
            <person name="Louha S."/>
            <person name="Chalopin D."/>
            <person name="Bennetzen J.L."/>
            <person name="Mauricio R."/>
        </authorList>
    </citation>
    <scope>NUCLEOTIDE SEQUENCE [LARGE SCALE GENOMIC DNA]</scope>
    <source>
        <strain evidence="11">NE01/NJP1002.9</strain>
        <tissue evidence="11">Muscle</tissue>
    </source>
</reference>
<dbReference type="InterPro" id="IPR032068">
    <property type="entry name" value="FOXO_KIX-bd"/>
</dbReference>
<dbReference type="InterPro" id="IPR032067">
    <property type="entry name" value="FOXO-TAD"/>
</dbReference>
<comment type="subcellular location">
    <subcellularLocation>
        <location evidence="2">Cytoplasm</location>
    </subcellularLocation>
    <subcellularLocation>
        <location evidence="1 8">Nucleus</location>
    </subcellularLocation>
</comment>
<evidence type="ECO:0000256" key="8">
    <source>
        <dbReference type="PROSITE-ProRule" id="PRU00089"/>
    </source>
</evidence>
<dbReference type="EMBL" id="NHOQ01001678">
    <property type="protein sequence ID" value="PWA22630.1"/>
    <property type="molecule type" value="Genomic_DNA"/>
</dbReference>
<dbReference type="Pfam" id="PF16676">
    <property type="entry name" value="FOXO-TAD"/>
    <property type="match status" value="1"/>
</dbReference>
<organism evidence="11 12">
    <name type="scientific">Gambusia affinis</name>
    <name type="common">Western mosquitofish</name>
    <name type="synonym">Heterandria affinis</name>
    <dbReference type="NCBI Taxonomy" id="33528"/>
    <lineage>
        <taxon>Eukaryota</taxon>
        <taxon>Metazoa</taxon>
        <taxon>Chordata</taxon>
        <taxon>Craniata</taxon>
        <taxon>Vertebrata</taxon>
        <taxon>Euteleostomi</taxon>
        <taxon>Actinopterygii</taxon>
        <taxon>Neopterygii</taxon>
        <taxon>Teleostei</taxon>
        <taxon>Neoteleostei</taxon>
        <taxon>Acanthomorphata</taxon>
        <taxon>Ovalentaria</taxon>
        <taxon>Atherinomorphae</taxon>
        <taxon>Cyprinodontiformes</taxon>
        <taxon>Poeciliidae</taxon>
        <taxon>Poeciliinae</taxon>
        <taxon>Gambusia</taxon>
    </lineage>
</organism>
<dbReference type="PANTHER" id="PTHR45767:SF1">
    <property type="entry name" value="FORKHEAD BOX PROTEIN O1"/>
    <property type="match status" value="1"/>
</dbReference>
<dbReference type="STRING" id="33528.ENSGAFP00000006968"/>
<evidence type="ECO:0000256" key="9">
    <source>
        <dbReference type="SAM" id="MobiDB-lite"/>
    </source>
</evidence>
<dbReference type="InterPro" id="IPR001766">
    <property type="entry name" value="Fork_head_dom"/>
</dbReference>
<evidence type="ECO:0000313" key="11">
    <source>
        <dbReference type="EMBL" id="PWA22630.1"/>
    </source>
</evidence>
<accession>A0A315VGP6</accession>
<feature type="non-terminal residue" evidence="11">
    <location>
        <position position="813"/>
    </location>
</feature>
<feature type="region of interest" description="Disordered" evidence="9">
    <location>
        <begin position="169"/>
        <end position="206"/>
    </location>
</feature>
<evidence type="ECO:0000256" key="3">
    <source>
        <dbReference type="ARBA" id="ARBA00022490"/>
    </source>
</evidence>
<protein>
    <recommendedName>
        <fullName evidence="10">Fork-head domain-containing protein</fullName>
    </recommendedName>
</protein>
<keyword evidence="7 8" id="KW-0539">Nucleus</keyword>
<dbReference type="GO" id="GO:0005634">
    <property type="term" value="C:nucleus"/>
    <property type="evidence" value="ECO:0007669"/>
    <property type="project" value="UniProtKB-SubCell"/>
</dbReference>
<feature type="compositionally biased region" description="Basic and acidic residues" evidence="9">
    <location>
        <begin position="242"/>
        <end position="254"/>
    </location>
</feature>
<feature type="region of interest" description="Disordered" evidence="9">
    <location>
        <begin position="225"/>
        <end position="280"/>
    </location>
</feature>
<comment type="caution">
    <text evidence="11">The sequence shown here is derived from an EMBL/GenBank/DDBJ whole genome shotgun (WGS) entry which is preliminary data.</text>
</comment>
<evidence type="ECO:0000313" key="12">
    <source>
        <dbReference type="Proteomes" id="UP000250572"/>
    </source>
</evidence>
<feature type="domain" description="Fork-head" evidence="10">
    <location>
        <begin position="110"/>
        <end position="163"/>
    </location>
</feature>
<keyword evidence="5 8" id="KW-0238">DNA-binding</keyword>
<feature type="compositionally biased region" description="Polar residues" evidence="9">
    <location>
        <begin position="259"/>
        <end position="273"/>
    </location>
</feature>
<sequence>MGGAQDAGDAAKRSRYLCHKRRPQGPRRRAVEGGGGLPLGCRRLCEVPGFSMQQTLSASLTTQVPRLRIRGQRREGGGVHRKTVSGMGAGGRIGGQTCANGDIFLGLKSRTCPGKRGRLNSIRHNLSLHSRFVRIQNEGTGKSSWWMLNPEGGKNGKSPRRRAVSMDNNNKFIKSKGRATKKKMSLQEGVEGEGSSPGSQYCNWLGSPNSHNSEDFEAWSSFRTRTSSDASTLSGRRSPFPSEKEDLVESDRHMLFPATSGTKITSSLPSLSEVSGPMVQHGSERVMESLLDNLHLLSPKAPQHGSDSPRSPNNAGLQSGSYGSAGMSQDYSKCMYSQVRLNSLSPVPMQTLPENKPGFGGYENQYICPAGLLKELLTTDAGSSRDIMPSSDRRVSDTGRVSSLMSAYSSHNHIARHPGIKIITPLQSHPGLHVNPQSIHSQGPAPSRDLNSCNMIPLASLTTVSGAPQRLNRLRTCMQPPQGHLAHTNDFSASYTNSYKELNLVHPHSHHQERLPSDLDNMPIERLECDLESVLHDTLMDGGALDFNFDPAAGFPQRVKSTSHSWVSEILKRLKRRSRVGSNPISVMGEEVEVAEECEYLCVRLDKRLAWRRNSEAVYKRRLDFLRKLRPFKLPDSSLDNYRTSGDDYTKSRKGLVSSRSFDSGDALLMLEFMLRERLPGASRSPSRVWANSSMWSEHRVWKLGALDNWIVTNINRRMRWHTPASKMRLHHVATSPEESEEAAEIRLWLQTALVPLVITQGWSSTQDDSIVGGSICSKLMQPHSPLRASASMKPGVHKNINLLKSIRLSPTK</sequence>